<feature type="DNA-binding region" description="H-T-H motif" evidence="4">
    <location>
        <begin position="29"/>
        <end position="48"/>
    </location>
</feature>
<dbReference type="PROSITE" id="PS50977">
    <property type="entry name" value="HTH_TETR_2"/>
    <property type="match status" value="1"/>
</dbReference>
<evidence type="ECO:0000256" key="2">
    <source>
        <dbReference type="ARBA" id="ARBA00023125"/>
    </source>
</evidence>
<dbReference type="InterPro" id="IPR009057">
    <property type="entry name" value="Homeodomain-like_sf"/>
</dbReference>
<evidence type="ECO:0000313" key="6">
    <source>
        <dbReference type="EMBL" id="OCQ23826.1"/>
    </source>
</evidence>
<keyword evidence="3" id="KW-0804">Transcription</keyword>
<dbReference type="PRINTS" id="PR00455">
    <property type="entry name" value="HTHTETR"/>
</dbReference>
<dbReference type="InterPro" id="IPR001647">
    <property type="entry name" value="HTH_TetR"/>
</dbReference>
<organism evidence="6 7">
    <name type="scientific">Pseudoalteromonas luteoviolacea</name>
    <dbReference type="NCBI Taxonomy" id="43657"/>
    <lineage>
        <taxon>Bacteria</taxon>
        <taxon>Pseudomonadati</taxon>
        <taxon>Pseudomonadota</taxon>
        <taxon>Gammaproteobacteria</taxon>
        <taxon>Alteromonadales</taxon>
        <taxon>Pseudoalteromonadaceae</taxon>
        <taxon>Pseudoalteromonas</taxon>
    </lineage>
</organism>
<dbReference type="Pfam" id="PF00440">
    <property type="entry name" value="TetR_N"/>
    <property type="match status" value="1"/>
</dbReference>
<dbReference type="PANTHER" id="PTHR47506">
    <property type="entry name" value="TRANSCRIPTIONAL REGULATORY PROTEIN"/>
    <property type="match status" value="1"/>
</dbReference>
<evidence type="ECO:0000256" key="4">
    <source>
        <dbReference type="PROSITE-ProRule" id="PRU00335"/>
    </source>
</evidence>
<sequence length="184" mass="20418">MPSKKEQTHQRILESMHKTFRQNGYDGAGVNSLANGAGVTSGAFYAHFGSKPNAFREVVTEGVNQLDSALQSFQERHGDQWLDKFISFYLQEKRCSDLSESCALQSLTPEVIRADDETRSTFEASLLKVVETFEQGTKERNDLNTWATLATLIGGVTLARAVKDPQVAEEIATSVQQHIIPKPE</sequence>
<dbReference type="InterPro" id="IPR036271">
    <property type="entry name" value="Tet_transcr_reg_TetR-rel_C_sf"/>
</dbReference>
<evidence type="ECO:0000259" key="5">
    <source>
        <dbReference type="PROSITE" id="PS50977"/>
    </source>
</evidence>
<feature type="domain" description="HTH tetR-type" evidence="5">
    <location>
        <begin position="6"/>
        <end position="66"/>
    </location>
</feature>
<dbReference type="SUPFAM" id="SSF48498">
    <property type="entry name" value="Tetracyclin repressor-like, C-terminal domain"/>
    <property type="match status" value="1"/>
</dbReference>
<dbReference type="SUPFAM" id="SSF46689">
    <property type="entry name" value="Homeodomain-like"/>
    <property type="match status" value="1"/>
</dbReference>
<accession>A0A1C0TWW6</accession>
<evidence type="ECO:0000313" key="7">
    <source>
        <dbReference type="Proteomes" id="UP000093366"/>
    </source>
</evidence>
<keyword evidence="1" id="KW-0805">Transcription regulation</keyword>
<keyword evidence="2 4" id="KW-0238">DNA-binding</keyword>
<evidence type="ECO:0000256" key="1">
    <source>
        <dbReference type="ARBA" id="ARBA00023015"/>
    </source>
</evidence>
<dbReference type="Proteomes" id="UP000093366">
    <property type="component" value="Unassembled WGS sequence"/>
</dbReference>
<comment type="caution">
    <text evidence="6">The sequence shown here is derived from an EMBL/GenBank/DDBJ whole genome shotgun (WGS) entry which is preliminary data.</text>
</comment>
<dbReference type="GO" id="GO:0003677">
    <property type="term" value="F:DNA binding"/>
    <property type="evidence" value="ECO:0007669"/>
    <property type="project" value="UniProtKB-UniRule"/>
</dbReference>
<proteinExistence type="predicted"/>
<dbReference type="Gene3D" id="1.10.357.10">
    <property type="entry name" value="Tetracycline Repressor, domain 2"/>
    <property type="match status" value="1"/>
</dbReference>
<dbReference type="PANTHER" id="PTHR47506:SF7">
    <property type="entry name" value="TRANSCRIPTIONAL REGULATORY PROTEIN"/>
    <property type="match status" value="1"/>
</dbReference>
<dbReference type="Gene3D" id="1.10.10.60">
    <property type="entry name" value="Homeodomain-like"/>
    <property type="match status" value="1"/>
</dbReference>
<name>A0A1C0TWW6_9GAMM</name>
<reference evidence="7" key="1">
    <citation type="submission" date="2016-07" db="EMBL/GenBank/DDBJ databases">
        <authorList>
            <person name="Florea S."/>
            <person name="Webb J.S."/>
            <person name="Jaromczyk J."/>
            <person name="Schardl C.L."/>
        </authorList>
    </citation>
    <scope>NUCLEOTIDE SEQUENCE [LARGE SCALE GENOMIC DNA]</scope>
    <source>
        <strain evidence="7">IPB1</strain>
    </source>
</reference>
<dbReference type="EMBL" id="MAUJ01000001">
    <property type="protein sequence ID" value="OCQ23826.1"/>
    <property type="molecule type" value="Genomic_DNA"/>
</dbReference>
<protein>
    <recommendedName>
        <fullName evidence="5">HTH tetR-type domain-containing protein</fullName>
    </recommendedName>
</protein>
<evidence type="ECO:0000256" key="3">
    <source>
        <dbReference type="ARBA" id="ARBA00023163"/>
    </source>
</evidence>
<dbReference type="OrthoDB" id="9798857at2"/>
<dbReference type="AlphaFoldDB" id="A0A1C0TWW6"/>
<dbReference type="RefSeq" id="WP_065789836.1">
    <property type="nucleotide sequence ID" value="NZ_MAUJ01000001.1"/>
</dbReference>
<gene>
    <name evidence="6" type="ORF">A7985_07770</name>
</gene>